<dbReference type="PANTHER" id="PTHR14927:SF0">
    <property type="entry name" value="NUCLEOLAR PROTEIN 10"/>
    <property type="match status" value="1"/>
</dbReference>
<evidence type="ECO:0000259" key="1">
    <source>
        <dbReference type="Pfam" id="PF23097"/>
    </source>
</evidence>
<dbReference type="GO" id="GO:0030686">
    <property type="term" value="C:90S preribosome"/>
    <property type="evidence" value="ECO:0007669"/>
    <property type="project" value="TreeGrafter"/>
</dbReference>
<dbReference type="GO" id="GO:0032040">
    <property type="term" value="C:small-subunit processome"/>
    <property type="evidence" value="ECO:0007669"/>
    <property type="project" value="TreeGrafter"/>
</dbReference>
<evidence type="ECO:0000313" key="3">
    <source>
        <dbReference type="Proteomes" id="UP001187531"/>
    </source>
</evidence>
<dbReference type="PANTHER" id="PTHR14927">
    <property type="entry name" value="NUCLEOLAR PROTEIN 10"/>
    <property type="match status" value="1"/>
</dbReference>
<sequence>MGVGISTGQILLYDIRSDKPFTVKDHQYGKEIKKLDSHPYQGHDLVTSMQSRVLRYWDKDMADFNDFCLVPDTGMMFLANKDKKMLTYYIPSLGPAPSWCSFLDNLTEELEETNVTSVYDDFRFVTAKDLDEPGLSHLTGSEMLCAYGSGSCVFKRHEARYTAVKAAKGLKREAREATELKRDEQDIFNAP</sequence>
<dbReference type="InterPro" id="IPR036322">
    <property type="entry name" value="WD40_repeat_dom_sf"/>
</dbReference>
<gene>
    <name evidence="2" type="ORF">QYM36_006901</name>
</gene>
<proteinExistence type="predicted"/>
<evidence type="ECO:0000313" key="2">
    <source>
        <dbReference type="EMBL" id="KAK2716571.1"/>
    </source>
</evidence>
<accession>A0AA88HYH1</accession>
<dbReference type="Pfam" id="PF23097">
    <property type="entry name" value="NOL10_2nd"/>
    <property type="match status" value="1"/>
</dbReference>
<dbReference type="InterPro" id="IPR040382">
    <property type="entry name" value="NOL10/Enp2"/>
</dbReference>
<comment type="caution">
    <text evidence="2">The sequence shown here is derived from an EMBL/GenBank/DDBJ whole genome shotgun (WGS) entry which is preliminary data.</text>
</comment>
<reference evidence="2" key="1">
    <citation type="submission" date="2023-07" db="EMBL/GenBank/DDBJ databases">
        <title>Chromosome-level genome assembly of Artemia franciscana.</title>
        <authorList>
            <person name="Jo E."/>
        </authorList>
    </citation>
    <scope>NUCLEOTIDE SEQUENCE</scope>
    <source>
        <tissue evidence="2">Whole body</tissue>
    </source>
</reference>
<name>A0AA88HYH1_ARTSF</name>
<organism evidence="2 3">
    <name type="scientific">Artemia franciscana</name>
    <name type="common">Brine shrimp</name>
    <name type="synonym">Artemia sanfranciscana</name>
    <dbReference type="NCBI Taxonomy" id="6661"/>
    <lineage>
        <taxon>Eukaryota</taxon>
        <taxon>Metazoa</taxon>
        <taxon>Ecdysozoa</taxon>
        <taxon>Arthropoda</taxon>
        <taxon>Crustacea</taxon>
        <taxon>Branchiopoda</taxon>
        <taxon>Anostraca</taxon>
        <taxon>Artemiidae</taxon>
        <taxon>Artemia</taxon>
    </lineage>
</organism>
<dbReference type="Proteomes" id="UP001187531">
    <property type="component" value="Unassembled WGS sequence"/>
</dbReference>
<dbReference type="AlphaFoldDB" id="A0AA88HYH1"/>
<dbReference type="GO" id="GO:0000462">
    <property type="term" value="P:maturation of SSU-rRNA from tricistronic rRNA transcript (SSU-rRNA, 5.8S rRNA, LSU-rRNA)"/>
    <property type="evidence" value="ECO:0007669"/>
    <property type="project" value="TreeGrafter"/>
</dbReference>
<dbReference type="InterPro" id="IPR056550">
    <property type="entry name" value="NOL10_2nd"/>
</dbReference>
<feature type="domain" description="Nucleolar protein 10-like second" evidence="1">
    <location>
        <begin position="118"/>
        <end position="147"/>
    </location>
</feature>
<keyword evidence="3" id="KW-1185">Reference proteome</keyword>
<dbReference type="SUPFAM" id="SSF50978">
    <property type="entry name" value="WD40 repeat-like"/>
    <property type="match status" value="1"/>
</dbReference>
<protein>
    <recommendedName>
        <fullName evidence="1">Nucleolar protein 10-like second domain-containing protein</fullName>
    </recommendedName>
</protein>
<dbReference type="EMBL" id="JAVRJZ010000011">
    <property type="protein sequence ID" value="KAK2716571.1"/>
    <property type="molecule type" value="Genomic_DNA"/>
</dbReference>